<dbReference type="EnsemblProtists" id="EOD31896">
    <property type="protein sequence ID" value="EOD31896"/>
    <property type="gene ID" value="EMIHUDRAFT_373523"/>
</dbReference>
<evidence type="ECO:0000313" key="2">
    <source>
        <dbReference type="Proteomes" id="UP000013827"/>
    </source>
</evidence>
<sequence>MPGYSYLQPPLQQRDVDLDRGGIVLVRPHHAEELRLVEPVAVRVPTPRPP</sequence>
<dbReference type="PaxDb" id="2903-EOD31896"/>
<evidence type="ECO:0000313" key="1">
    <source>
        <dbReference type="EnsemblProtists" id="EOD31896"/>
    </source>
</evidence>
<proteinExistence type="predicted"/>
<dbReference type="KEGG" id="ehx:EMIHUDRAFT_373523"/>
<accession>A0A0D3K811</accession>
<dbReference type="GeneID" id="17277170"/>
<dbReference type="HOGENOM" id="CLU_3130596_0_0_1"/>
<dbReference type="AlphaFoldDB" id="A0A0D3K811"/>
<dbReference type="Proteomes" id="UP000013827">
    <property type="component" value="Unassembled WGS sequence"/>
</dbReference>
<reference evidence="1" key="2">
    <citation type="submission" date="2024-10" db="UniProtKB">
        <authorList>
            <consortium name="EnsemblProtists"/>
        </authorList>
    </citation>
    <scope>IDENTIFICATION</scope>
</reference>
<name>A0A0D3K811_EMIH1</name>
<dbReference type="RefSeq" id="XP_005784325.1">
    <property type="nucleotide sequence ID" value="XM_005784268.1"/>
</dbReference>
<organism evidence="1 2">
    <name type="scientific">Emiliania huxleyi (strain CCMP1516)</name>
    <dbReference type="NCBI Taxonomy" id="280463"/>
    <lineage>
        <taxon>Eukaryota</taxon>
        <taxon>Haptista</taxon>
        <taxon>Haptophyta</taxon>
        <taxon>Prymnesiophyceae</taxon>
        <taxon>Isochrysidales</taxon>
        <taxon>Noelaerhabdaceae</taxon>
        <taxon>Emiliania</taxon>
    </lineage>
</organism>
<keyword evidence="2" id="KW-1185">Reference proteome</keyword>
<protein>
    <submittedName>
        <fullName evidence="1">Uncharacterized protein</fullName>
    </submittedName>
</protein>
<reference evidence="2" key="1">
    <citation type="journal article" date="2013" name="Nature">
        <title>Pan genome of the phytoplankton Emiliania underpins its global distribution.</title>
        <authorList>
            <person name="Read B.A."/>
            <person name="Kegel J."/>
            <person name="Klute M.J."/>
            <person name="Kuo A."/>
            <person name="Lefebvre S.C."/>
            <person name="Maumus F."/>
            <person name="Mayer C."/>
            <person name="Miller J."/>
            <person name="Monier A."/>
            <person name="Salamov A."/>
            <person name="Young J."/>
            <person name="Aguilar M."/>
            <person name="Claverie J.M."/>
            <person name="Frickenhaus S."/>
            <person name="Gonzalez K."/>
            <person name="Herman E.K."/>
            <person name="Lin Y.C."/>
            <person name="Napier J."/>
            <person name="Ogata H."/>
            <person name="Sarno A.F."/>
            <person name="Shmutz J."/>
            <person name="Schroeder D."/>
            <person name="de Vargas C."/>
            <person name="Verret F."/>
            <person name="von Dassow P."/>
            <person name="Valentin K."/>
            <person name="Van de Peer Y."/>
            <person name="Wheeler G."/>
            <person name="Dacks J.B."/>
            <person name="Delwiche C.F."/>
            <person name="Dyhrman S.T."/>
            <person name="Glockner G."/>
            <person name="John U."/>
            <person name="Richards T."/>
            <person name="Worden A.Z."/>
            <person name="Zhang X."/>
            <person name="Grigoriev I.V."/>
            <person name="Allen A.E."/>
            <person name="Bidle K."/>
            <person name="Borodovsky M."/>
            <person name="Bowler C."/>
            <person name="Brownlee C."/>
            <person name="Cock J.M."/>
            <person name="Elias M."/>
            <person name="Gladyshev V.N."/>
            <person name="Groth M."/>
            <person name="Guda C."/>
            <person name="Hadaegh A."/>
            <person name="Iglesias-Rodriguez M.D."/>
            <person name="Jenkins J."/>
            <person name="Jones B.M."/>
            <person name="Lawson T."/>
            <person name="Leese F."/>
            <person name="Lindquist E."/>
            <person name="Lobanov A."/>
            <person name="Lomsadze A."/>
            <person name="Malik S.B."/>
            <person name="Marsh M.E."/>
            <person name="Mackinder L."/>
            <person name="Mock T."/>
            <person name="Mueller-Roeber B."/>
            <person name="Pagarete A."/>
            <person name="Parker M."/>
            <person name="Probert I."/>
            <person name="Quesneville H."/>
            <person name="Raines C."/>
            <person name="Rensing S.A."/>
            <person name="Riano-Pachon D.M."/>
            <person name="Richier S."/>
            <person name="Rokitta S."/>
            <person name="Shiraiwa Y."/>
            <person name="Soanes D.M."/>
            <person name="van der Giezen M."/>
            <person name="Wahlund T.M."/>
            <person name="Williams B."/>
            <person name="Wilson W."/>
            <person name="Wolfe G."/>
            <person name="Wurch L.L."/>
        </authorList>
    </citation>
    <scope>NUCLEOTIDE SEQUENCE</scope>
</reference>